<keyword evidence="2" id="KW-1185">Reference proteome</keyword>
<dbReference type="Proteomes" id="UP000230423">
    <property type="component" value="Unassembled WGS sequence"/>
</dbReference>
<dbReference type="EMBL" id="KZ354903">
    <property type="protein sequence ID" value="PIO60735.1"/>
    <property type="molecule type" value="Genomic_DNA"/>
</dbReference>
<accession>A0A2G9TS21</accession>
<reference evidence="1 2" key="1">
    <citation type="submission" date="2015-09" db="EMBL/GenBank/DDBJ databases">
        <title>Draft genome of the parasitic nematode Teladorsagia circumcincta isolate WARC Sus (inbred).</title>
        <authorList>
            <person name="Mitreva M."/>
        </authorList>
    </citation>
    <scope>NUCLEOTIDE SEQUENCE [LARGE SCALE GENOMIC DNA]</scope>
    <source>
        <strain evidence="1 2">S</strain>
    </source>
</reference>
<organism evidence="1 2">
    <name type="scientific">Teladorsagia circumcincta</name>
    <name type="common">Brown stomach worm</name>
    <name type="synonym">Ostertagia circumcincta</name>
    <dbReference type="NCBI Taxonomy" id="45464"/>
    <lineage>
        <taxon>Eukaryota</taxon>
        <taxon>Metazoa</taxon>
        <taxon>Ecdysozoa</taxon>
        <taxon>Nematoda</taxon>
        <taxon>Chromadorea</taxon>
        <taxon>Rhabditida</taxon>
        <taxon>Rhabditina</taxon>
        <taxon>Rhabditomorpha</taxon>
        <taxon>Strongyloidea</taxon>
        <taxon>Trichostrongylidae</taxon>
        <taxon>Teladorsagia</taxon>
    </lineage>
</organism>
<dbReference type="Gene3D" id="3.80.10.10">
    <property type="entry name" value="Ribonuclease Inhibitor"/>
    <property type="match status" value="1"/>
</dbReference>
<dbReference type="InterPro" id="IPR032675">
    <property type="entry name" value="LRR_dom_sf"/>
</dbReference>
<proteinExistence type="predicted"/>
<gene>
    <name evidence="1" type="ORF">TELCIR_17762</name>
</gene>
<dbReference type="SUPFAM" id="SSF52047">
    <property type="entry name" value="RNI-like"/>
    <property type="match status" value="1"/>
</dbReference>
<protein>
    <submittedName>
        <fullName evidence="1">Uncharacterized protein</fullName>
    </submittedName>
</protein>
<name>A0A2G9TS21_TELCI</name>
<evidence type="ECO:0000313" key="1">
    <source>
        <dbReference type="EMBL" id="PIO60735.1"/>
    </source>
</evidence>
<evidence type="ECO:0000313" key="2">
    <source>
        <dbReference type="Proteomes" id="UP000230423"/>
    </source>
</evidence>
<sequence length="150" mass="16773">MFTNTPKASKCFSLQKLCVAGCGIERILIADNQFPSLTTLNIKENVISEVIIAKLSGLVDLNRFDVSAVERQSAEVRFLDKYFSTDDSVRADHVDDIERLKKVGRVFSVGLLNVSLELDKGTHKVKLENPMRTLDFYSPEPDDILNLVAV</sequence>
<dbReference type="OrthoDB" id="5273213at2759"/>
<dbReference type="AlphaFoldDB" id="A0A2G9TS21"/>